<feature type="transmembrane region" description="Helical" evidence="1">
    <location>
        <begin position="49"/>
        <end position="72"/>
    </location>
</feature>
<proteinExistence type="predicted"/>
<comment type="caution">
    <text evidence="2">The sequence shown here is derived from an EMBL/GenBank/DDBJ whole genome shotgun (WGS) entry which is preliminary data.</text>
</comment>
<accession>A0A1G2G5H1</accession>
<feature type="transmembrane region" description="Helical" evidence="1">
    <location>
        <begin position="24"/>
        <end position="43"/>
    </location>
</feature>
<dbReference type="Proteomes" id="UP000177785">
    <property type="component" value="Unassembled WGS sequence"/>
</dbReference>
<sequence>MDTQDFLKPDSLERNSFLWSEARLVVAAVALLLGGVPPLRFLLPMVGLYGLVGMILTLAWVISGAASAYLLYRWFTGGKVLFGAHEPLDMGAFFVSAVSGINLGFTGLMGSNFGMLIFSGRVLFGITALVYLASAAYLWRRWSISGKKIF</sequence>
<dbReference type="STRING" id="1802115.A2756_00650"/>
<evidence type="ECO:0000256" key="1">
    <source>
        <dbReference type="SAM" id="Phobius"/>
    </source>
</evidence>
<keyword evidence="1" id="KW-0812">Transmembrane</keyword>
<feature type="transmembrane region" description="Helical" evidence="1">
    <location>
        <begin position="116"/>
        <end position="139"/>
    </location>
</feature>
<gene>
    <name evidence="2" type="ORF">A2756_00650</name>
</gene>
<feature type="transmembrane region" description="Helical" evidence="1">
    <location>
        <begin position="92"/>
        <end position="110"/>
    </location>
</feature>
<dbReference type="EMBL" id="MHNL01000006">
    <property type="protein sequence ID" value="OGZ45513.1"/>
    <property type="molecule type" value="Genomic_DNA"/>
</dbReference>
<keyword evidence="1" id="KW-0472">Membrane</keyword>
<name>A0A1G2G5H1_9BACT</name>
<dbReference type="AlphaFoldDB" id="A0A1G2G5H1"/>
<reference evidence="2 3" key="1">
    <citation type="journal article" date="2016" name="Nat. Commun.">
        <title>Thousands of microbial genomes shed light on interconnected biogeochemical processes in an aquifer system.</title>
        <authorList>
            <person name="Anantharaman K."/>
            <person name="Brown C.T."/>
            <person name="Hug L.A."/>
            <person name="Sharon I."/>
            <person name="Castelle C.J."/>
            <person name="Probst A.J."/>
            <person name="Thomas B.C."/>
            <person name="Singh A."/>
            <person name="Wilkins M.J."/>
            <person name="Karaoz U."/>
            <person name="Brodie E.L."/>
            <person name="Williams K.H."/>
            <person name="Hubbard S.S."/>
            <person name="Banfield J.F."/>
        </authorList>
    </citation>
    <scope>NUCLEOTIDE SEQUENCE [LARGE SCALE GENOMIC DNA]</scope>
</reference>
<organism evidence="2 3">
    <name type="scientific">Candidatus Ryanbacteria bacterium RIFCSPHIGHO2_01_FULL_48_27</name>
    <dbReference type="NCBI Taxonomy" id="1802115"/>
    <lineage>
        <taxon>Bacteria</taxon>
        <taxon>Candidatus Ryaniibacteriota</taxon>
    </lineage>
</organism>
<evidence type="ECO:0000313" key="3">
    <source>
        <dbReference type="Proteomes" id="UP000177785"/>
    </source>
</evidence>
<keyword evidence="1" id="KW-1133">Transmembrane helix</keyword>
<protein>
    <submittedName>
        <fullName evidence="2">Uncharacterized protein</fullName>
    </submittedName>
</protein>
<evidence type="ECO:0000313" key="2">
    <source>
        <dbReference type="EMBL" id="OGZ45513.1"/>
    </source>
</evidence>